<reference evidence="1" key="1">
    <citation type="submission" date="2021-09" db="EMBL/GenBank/DDBJ databases">
        <authorList>
            <consortium name="AG Swart"/>
            <person name="Singh M."/>
            <person name="Singh A."/>
            <person name="Seah K."/>
            <person name="Emmerich C."/>
        </authorList>
    </citation>
    <scope>NUCLEOTIDE SEQUENCE</scope>
    <source>
        <strain evidence="1">ATCC30299</strain>
    </source>
</reference>
<dbReference type="EMBL" id="CAJZBQ010000021">
    <property type="protein sequence ID" value="CAG9319084.1"/>
    <property type="molecule type" value="Genomic_DNA"/>
</dbReference>
<dbReference type="Proteomes" id="UP001162131">
    <property type="component" value="Unassembled WGS sequence"/>
</dbReference>
<sequence>MASKISKGLISILANLSKLIVAIRDIKNIELKDAWNLAENIPRYKIAYSSIKPSCNFRSKRYNPKYWVLSGPVQELHEIWQFPHVKGYANIVYLEDPQRQDPGAVVRIAKECE</sequence>
<dbReference type="AlphaFoldDB" id="A0AAU9IX29"/>
<proteinExistence type="predicted"/>
<organism evidence="1 2">
    <name type="scientific">Blepharisma stoltei</name>
    <dbReference type="NCBI Taxonomy" id="1481888"/>
    <lineage>
        <taxon>Eukaryota</taxon>
        <taxon>Sar</taxon>
        <taxon>Alveolata</taxon>
        <taxon>Ciliophora</taxon>
        <taxon>Postciliodesmatophora</taxon>
        <taxon>Heterotrichea</taxon>
        <taxon>Heterotrichida</taxon>
        <taxon>Blepharismidae</taxon>
        <taxon>Blepharisma</taxon>
    </lineage>
</organism>
<evidence type="ECO:0000313" key="2">
    <source>
        <dbReference type="Proteomes" id="UP001162131"/>
    </source>
</evidence>
<name>A0AAU9IX29_9CILI</name>
<accession>A0AAU9IX29</accession>
<evidence type="ECO:0000313" key="1">
    <source>
        <dbReference type="EMBL" id="CAG9319084.1"/>
    </source>
</evidence>
<comment type="caution">
    <text evidence="1">The sequence shown here is derived from an EMBL/GenBank/DDBJ whole genome shotgun (WGS) entry which is preliminary data.</text>
</comment>
<gene>
    <name evidence="1" type="ORF">BSTOLATCC_MIC22434</name>
</gene>
<keyword evidence="2" id="KW-1185">Reference proteome</keyword>
<protein>
    <submittedName>
        <fullName evidence="1">Uncharacterized protein</fullName>
    </submittedName>
</protein>